<evidence type="ECO:0000256" key="3">
    <source>
        <dbReference type="ARBA" id="ARBA00022989"/>
    </source>
</evidence>
<dbReference type="PROSITE" id="PS00217">
    <property type="entry name" value="SUGAR_TRANSPORT_2"/>
    <property type="match status" value="1"/>
</dbReference>
<dbReference type="EMBL" id="KQ414815">
    <property type="protein sequence ID" value="KOC60509.1"/>
    <property type="molecule type" value="Genomic_DNA"/>
</dbReference>
<feature type="transmembrane region" description="Helical" evidence="5">
    <location>
        <begin position="31"/>
        <end position="50"/>
    </location>
</feature>
<protein>
    <submittedName>
        <fullName evidence="6">Facilitated trehalose transporter Tret1</fullName>
    </submittedName>
</protein>
<evidence type="ECO:0000313" key="7">
    <source>
        <dbReference type="Proteomes" id="UP000053825"/>
    </source>
</evidence>
<feature type="transmembrane region" description="Helical" evidence="5">
    <location>
        <begin position="117"/>
        <end position="135"/>
    </location>
</feature>
<keyword evidence="7" id="KW-1185">Reference proteome</keyword>
<feature type="transmembrane region" description="Helical" evidence="5">
    <location>
        <begin position="305"/>
        <end position="323"/>
    </location>
</feature>
<dbReference type="PANTHER" id="PTHR48021">
    <property type="match status" value="1"/>
</dbReference>
<feature type="transmembrane region" description="Helical" evidence="5">
    <location>
        <begin position="85"/>
        <end position="105"/>
    </location>
</feature>
<dbReference type="OrthoDB" id="6612291at2759"/>
<dbReference type="InterPro" id="IPR036259">
    <property type="entry name" value="MFS_trans_sf"/>
</dbReference>
<organism evidence="6 7">
    <name type="scientific">Habropoda laboriosa</name>
    <dbReference type="NCBI Taxonomy" id="597456"/>
    <lineage>
        <taxon>Eukaryota</taxon>
        <taxon>Metazoa</taxon>
        <taxon>Ecdysozoa</taxon>
        <taxon>Arthropoda</taxon>
        <taxon>Hexapoda</taxon>
        <taxon>Insecta</taxon>
        <taxon>Pterygota</taxon>
        <taxon>Neoptera</taxon>
        <taxon>Endopterygota</taxon>
        <taxon>Hymenoptera</taxon>
        <taxon>Apocrita</taxon>
        <taxon>Aculeata</taxon>
        <taxon>Apoidea</taxon>
        <taxon>Anthophila</taxon>
        <taxon>Apidae</taxon>
        <taxon>Habropoda</taxon>
    </lineage>
</organism>
<dbReference type="Proteomes" id="UP000053825">
    <property type="component" value="Unassembled WGS sequence"/>
</dbReference>
<evidence type="ECO:0000313" key="6">
    <source>
        <dbReference type="EMBL" id="KOC60509.1"/>
    </source>
</evidence>
<evidence type="ECO:0000256" key="2">
    <source>
        <dbReference type="ARBA" id="ARBA00022692"/>
    </source>
</evidence>
<dbReference type="Pfam" id="PF00083">
    <property type="entry name" value="Sugar_tr"/>
    <property type="match status" value="1"/>
</dbReference>
<keyword evidence="3 5" id="KW-1133">Transmembrane helix</keyword>
<gene>
    <name evidence="6" type="ORF">WH47_07998</name>
</gene>
<dbReference type="InterPro" id="IPR005829">
    <property type="entry name" value="Sugar_transporter_CS"/>
</dbReference>
<dbReference type="GO" id="GO:0016020">
    <property type="term" value="C:membrane"/>
    <property type="evidence" value="ECO:0007669"/>
    <property type="project" value="UniProtKB-SubCell"/>
</dbReference>
<dbReference type="PANTHER" id="PTHR48021:SF1">
    <property type="entry name" value="GH07001P-RELATED"/>
    <property type="match status" value="1"/>
</dbReference>
<evidence type="ECO:0000256" key="1">
    <source>
        <dbReference type="ARBA" id="ARBA00004141"/>
    </source>
</evidence>
<comment type="subcellular location">
    <subcellularLocation>
        <location evidence="1">Membrane</location>
        <topology evidence="1">Multi-pass membrane protein</topology>
    </subcellularLocation>
</comment>
<feature type="transmembrane region" description="Helical" evidence="5">
    <location>
        <begin position="237"/>
        <end position="262"/>
    </location>
</feature>
<dbReference type="SUPFAM" id="SSF103473">
    <property type="entry name" value="MFS general substrate transporter"/>
    <property type="match status" value="1"/>
</dbReference>
<dbReference type="InterPro" id="IPR050549">
    <property type="entry name" value="MFS_Trehalose_Transporter"/>
</dbReference>
<feature type="transmembrane region" description="Helical" evidence="5">
    <location>
        <begin position="6"/>
        <end position="24"/>
    </location>
</feature>
<feature type="transmembrane region" description="Helical" evidence="5">
    <location>
        <begin position="56"/>
        <end position="78"/>
    </location>
</feature>
<keyword evidence="2 5" id="KW-0812">Transmembrane</keyword>
<keyword evidence="4 5" id="KW-0472">Membrane</keyword>
<feature type="transmembrane region" description="Helical" evidence="5">
    <location>
        <begin position="274"/>
        <end position="299"/>
    </location>
</feature>
<feature type="non-terminal residue" evidence="6">
    <location>
        <position position="1"/>
    </location>
</feature>
<dbReference type="InterPro" id="IPR005828">
    <property type="entry name" value="MFS_sugar_transport-like"/>
</dbReference>
<name>A0A0L7QPM5_9HYME</name>
<dbReference type="AlphaFoldDB" id="A0A0L7QPM5"/>
<feature type="transmembrane region" description="Helical" evidence="5">
    <location>
        <begin position="209"/>
        <end position="231"/>
    </location>
</feature>
<dbReference type="STRING" id="597456.A0A0L7QPM5"/>
<dbReference type="GO" id="GO:0022857">
    <property type="term" value="F:transmembrane transporter activity"/>
    <property type="evidence" value="ECO:0007669"/>
    <property type="project" value="InterPro"/>
</dbReference>
<proteinExistence type="predicted"/>
<sequence>EIIRLQTFTVILAIPACCLSGCLMEELGRRTFLIISSVISLVGWLTIGLTNHIWCLLIGNAICGLANGLTVSVVPVYIGEISDPVFRTSLLGMTNVAMLLGNWVIIEMDDLLRSKTIIFICTCFSTINCIICLFTRESPVWLIDKGKTDEARDCWVHLRGKKALNEYYSMVRAQTKEDKCNNCSMVFSSEETLLKHFLWPLTILCVRQYMLLISGLGTTSTLCLLGLSVFFGIYKPWISAICFILYFIFEPIGLVPLSWILCGELSRKLRSFGVGFATAFFFFFSYAEMIVTPEIIFLLTLPGTFVMYGVATLTVTAFLISAVPNTKNMTLLELETTFDGMSES</sequence>
<reference evidence="6 7" key="1">
    <citation type="submission" date="2015-07" db="EMBL/GenBank/DDBJ databases">
        <title>The genome of Habropoda laboriosa.</title>
        <authorList>
            <person name="Pan H."/>
            <person name="Kapheim K."/>
        </authorList>
    </citation>
    <scope>NUCLEOTIDE SEQUENCE [LARGE SCALE GENOMIC DNA]</scope>
    <source>
        <strain evidence="6">0110345459</strain>
    </source>
</reference>
<evidence type="ECO:0000256" key="5">
    <source>
        <dbReference type="SAM" id="Phobius"/>
    </source>
</evidence>
<dbReference type="Gene3D" id="1.20.1250.20">
    <property type="entry name" value="MFS general substrate transporter like domains"/>
    <property type="match status" value="2"/>
</dbReference>
<evidence type="ECO:0000256" key="4">
    <source>
        <dbReference type="ARBA" id="ARBA00023136"/>
    </source>
</evidence>
<dbReference type="PROSITE" id="PS00216">
    <property type="entry name" value="SUGAR_TRANSPORT_1"/>
    <property type="match status" value="1"/>
</dbReference>
<accession>A0A0L7QPM5</accession>